<evidence type="ECO:0000256" key="11">
    <source>
        <dbReference type="SAM" id="Phobius"/>
    </source>
</evidence>
<dbReference type="GO" id="GO:0035556">
    <property type="term" value="P:intracellular signal transduction"/>
    <property type="evidence" value="ECO:0007669"/>
    <property type="project" value="TreeGrafter"/>
</dbReference>
<feature type="transmembrane region" description="Helical" evidence="11">
    <location>
        <begin position="222"/>
        <end position="239"/>
    </location>
</feature>
<reference evidence="13" key="2">
    <citation type="submission" date="2025-09" db="UniProtKB">
        <authorList>
            <consortium name="Ensembl"/>
        </authorList>
    </citation>
    <scope>IDENTIFICATION</scope>
</reference>
<dbReference type="InterPro" id="IPR011009">
    <property type="entry name" value="Kinase-like_dom_sf"/>
</dbReference>
<dbReference type="AlphaFoldDB" id="A0A3B3S879"/>
<evidence type="ECO:0000259" key="12">
    <source>
        <dbReference type="PROSITE" id="PS50011"/>
    </source>
</evidence>
<dbReference type="KEGG" id="pki:111860168"/>
<evidence type="ECO:0000256" key="3">
    <source>
        <dbReference type="ARBA" id="ARBA00022679"/>
    </source>
</evidence>
<dbReference type="Ensembl" id="ENSPKIT00000007752.1">
    <property type="protein sequence ID" value="ENSPKIP00000026989.1"/>
    <property type="gene ID" value="ENSPKIG00000009244.1"/>
</dbReference>
<keyword evidence="14" id="KW-1185">Reference proteome</keyword>
<dbReference type="PROSITE" id="PS50011">
    <property type="entry name" value="PROTEIN_KINASE_DOM"/>
    <property type="match status" value="1"/>
</dbReference>
<comment type="similarity">
    <text evidence="10">Belongs to the protein kinase superfamily.</text>
</comment>
<dbReference type="GO" id="GO:0050321">
    <property type="term" value="F:tau-protein kinase activity"/>
    <property type="evidence" value="ECO:0007669"/>
    <property type="project" value="TreeGrafter"/>
</dbReference>
<accession>A0A3B3S879</accession>
<reference evidence="13" key="1">
    <citation type="submission" date="2025-08" db="UniProtKB">
        <authorList>
            <consortium name="Ensembl"/>
        </authorList>
    </citation>
    <scope>IDENTIFICATION</scope>
</reference>
<dbReference type="PROSITE" id="PS00108">
    <property type="entry name" value="PROTEIN_KINASE_ST"/>
    <property type="match status" value="1"/>
</dbReference>
<evidence type="ECO:0000256" key="7">
    <source>
        <dbReference type="ARBA" id="ARBA00047899"/>
    </source>
</evidence>
<dbReference type="GeneTree" id="ENSGT00940000165287"/>
<dbReference type="FunFam" id="3.30.200.20:FF:000003">
    <property type="entry name" value="Non-specific serine/threonine protein kinase"/>
    <property type="match status" value="1"/>
</dbReference>
<evidence type="ECO:0000313" key="13">
    <source>
        <dbReference type="Ensembl" id="ENSPKIP00000026989.1"/>
    </source>
</evidence>
<protein>
    <recommendedName>
        <fullName evidence="1">non-specific serine/threonine protein kinase</fullName>
        <ecNumber evidence="1">2.7.11.1</ecNumber>
    </recommendedName>
</protein>
<keyword evidence="6 9" id="KW-0067">ATP-binding</keyword>
<dbReference type="GO" id="GO:0005737">
    <property type="term" value="C:cytoplasm"/>
    <property type="evidence" value="ECO:0007669"/>
    <property type="project" value="TreeGrafter"/>
</dbReference>
<keyword evidence="4 9" id="KW-0547">Nucleotide-binding</keyword>
<dbReference type="Pfam" id="PF00069">
    <property type="entry name" value="Pkinase"/>
    <property type="match status" value="1"/>
</dbReference>
<evidence type="ECO:0000256" key="6">
    <source>
        <dbReference type="ARBA" id="ARBA00022840"/>
    </source>
</evidence>
<keyword evidence="3" id="KW-0808">Transferase</keyword>
<feature type="binding site" evidence="9">
    <location>
        <position position="71"/>
    </location>
    <ligand>
        <name>ATP</name>
        <dbReference type="ChEBI" id="CHEBI:30616"/>
    </ligand>
</feature>
<keyword evidence="11" id="KW-1133">Transmembrane helix</keyword>
<evidence type="ECO:0000256" key="1">
    <source>
        <dbReference type="ARBA" id="ARBA00012513"/>
    </source>
</evidence>
<proteinExistence type="inferred from homology"/>
<evidence type="ECO:0000256" key="2">
    <source>
        <dbReference type="ARBA" id="ARBA00022527"/>
    </source>
</evidence>
<dbReference type="STRING" id="1676925.ENSPKIP00000026989"/>
<dbReference type="InterPro" id="IPR008271">
    <property type="entry name" value="Ser/Thr_kinase_AS"/>
</dbReference>
<dbReference type="OrthoDB" id="193931at2759"/>
<dbReference type="GO" id="GO:0005524">
    <property type="term" value="F:ATP binding"/>
    <property type="evidence" value="ECO:0007669"/>
    <property type="project" value="UniProtKB-UniRule"/>
</dbReference>
<keyword evidence="11" id="KW-0472">Membrane</keyword>
<dbReference type="SUPFAM" id="SSF56112">
    <property type="entry name" value="Protein kinase-like (PK-like)"/>
    <property type="match status" value="1"/>
</dbReference>
<keyword evidence="2 10" id="KW-0723">Serine/threonine-protein kinase</keyword>
<dbReference type="PANTHER" id="PTHR24346:SF29">
    <property type="entry name" value="SERINE_THREONINE-PROTEIN KINASE NIM1-LIKE"/>
    <property type="match status" value="1"/>
</dbReference>
<dbReference type="InterPro" id="IPR017441">
    <property type="entry name" value="Protein_kinase_ATP_BS"/>
</dbReference>
<evidence type="ECO:0000256" key="9">
    <source>
        <dbReference type="PROSITE-ProRule" id="PRU10141"/>
    </source>
</evidence>
<sequence length="398" mass="45219">MKPVEAETRLAKLTPFEKAIHDMSHNERVLNDIMLERRVAFYELRGMVGKGNFSQVKLGIHTLTKERVAVKVMDKICLGVKLKKLIVSEISCMEQLSHPNIVRLYEVFETTKNIYLVMEYGSKGDLDSHTRAKGYLSEMESKEIFSQILSAVMHMHDKNIVHRDLKAENIILTSSCQAKVADFGFSTVSKPDEVLTTFCGSPPYAAPEIFRGRGYVGHYVDIWALGVLLYFMVTGLYPFRGVNLARLKRRITQATFHIPPQVSKSCQFVIKGILQKAPVNRFTIQQIMTSPWLKGVEYMKPYPPINLTPAYLAEPSWTLCEEEKEVKSTLLSLGFSNAHLKNNTCADSYTAVIGTYRIILHRVQKNKSLENPSCLCIVPRRICLWRTMALCTPPLAPW</sequence>
<dbReference type="FunFam" id="1.10.510.10:FF:000571">
    <property type="entry name" value="Maternal embryonic leucine zipper kinase"/>
    <property type="match status" value="1"/>
</dbReference>
<keyword evidence="5" id="KW-0418">Kinase</keyword>
<dbReference type="GO" id="GO:0000226">
    <property type="term" value="P:microtubule cytoskeleton organization"/>
    <property type="evidence" value="ECO:0007669"/>
    <property type="project" value="TreeGrafter"/>
</dbReference>
<comment type="catalytic activity">
    <reaction evidence="7">
        <text>L-threonyl-[protein] + ATP = O-phospho-L-threonyl-[protein] + ADP + H(+)</text>
        <dbReference type="Rhea" id="RHEA:46608"/>
        <dbReference type="Rhea" id="RHEA-COMP:11060"/>
        <dbReference type="Rhea" id="RHEA-COMP:11605"/>
        <dbReference type="ChEBI" id="CHEBI:15378"/>
        <dbReference type="ChEBI" id="CHEBI:30013"/>
        <dbReference type="ChEBI" id="CHEBI:30616"/>
        <dbReference type="ChEBI" id="CHEBI:61977"/>
        <dbReference type="ChEBI" id="CHEBI:456216"/>
        <dbReference type="EC" id="2.7.11.1"/>
    </reaction>
</comment>
<dbReference type="PANTHER" id="PTHR24346">
    <property type="entry name" value="MAP/MICROTUBULE AFFINITY-REGULATING KINASE"/>
    <property type="match status" value="1"/>
</dbReference>
<evidence type="ECO:0000313" key="14">
    <source>
        <dbReference type="Proteomes" id="UP000261540"/>
    </source>
</evidence>
<dbReference type="InterPro" id="IPR000719">
    <property type="entry name" value="Prot_kinase_dom"/>
</dbReference>
<dbReference type="SMART" id="SM00220">
    <property type="entry name" value="S_TKc"/>
    <property type="match status" value="1"/>
</dbReference>
<dbReference type="Proteomes" id="UP000261540">
    <property type="component" value="Unplaced"/>
</dbReference>
<keyword evidence="11" id="KW-0812">Transmembrane</keyword>
<evidence type="ECO:0000256" key="10">
    <source>
        <dbReference type="RuleBase" id="RU000304"/>
    </source>
</evidence>
<dbReference type="Gene3D" id="1.10.510.10">
    <property type="entry name" value="Transferase(Phosphotransferase) domain 1"/>
    <property type="match status" value="1"/>
</dbReference>
<dbReference type="PROSITE" id="PS00107">
    <property type="entry name" value="PROTEIN_KINASE_ATP"/>
    <property type="match status" value="1"/>
</dbReference>
<dbReference type="EC" id="2.7.11.1" evidence="1"/>
<feature type="domain" description="Protein kinase" evidence="12">
    <location>
        <begin position="42"/>
        <end position="293"/>
    </location>
</feature>
<name>A0A3B3S879_9TELE</name>
<comment type="catalytic activity">
    <reaction evidence="8">
        <text>L-seryl-[protein] + ATP = O-phospho-L-seryl-[protein] + ADP + H(+)</text>
        <dbReference type="Rhea" id="RHEA:17989"/>
        <dbReference type="Rhea" id="RHEA-COMP:9863"/>
        <dbReference type="Rhea" id="RHEA-COMP:11604"/>
        <dbReference type="ChEBI" id="CHEBI:15378"/>
        <dbReference type="ChEBI" id="CHEBI:29999"/>
        <dbReference type="ChEBI" id="CHEBI:30616"/>
        <dbReference type="ChEBI" id="CHEBI:83421"/>
        <dbReference type="ChEBI" id="CHEBI:456216"/>
        <dbReference type="EC" id="2.7.11.1"/>
    </reaction>
</comment>
<evidence type="ECO:0000256" key="8">
    <source>
        <dbReference type="ARBA" id="ARBA00048679"/>
    </source>
</evidence>
<evidence type="ECO:0000256" key="5">
    <source>
        <dbReference type="ARBA" id="ARBA00022777"/>
    </source>
</evidence>
<evidence type="ECO:0000256" key="4">
    <source>
        <dbReference type="ARBA" id="ARBA00022741"/>
    </source>
</evidence>
<organism evidence="13 14">
    <name type="scientific">Paramormyrops kingsleyae</name>
    <dbReference type="NCBI Taxonomy" id="1676925"/>
    <lineage>
        <taxon>Eukaryota</taxon>
        <taxon>Metazoa</taxon>
        <taxon>Chordata</taxon>
        <taxon>Craniata</taxon>
        <taxon>Vertebrata</taxon>
        <taxon>Euteleostomi</taxon>
        <taxon>Actinopterygii</taxon>
        <taxon>Neopterygii</taxon>
        <taxon>Teleostei</taxon>
        <taxon>Osteoglossocephala</taxon>
        <taxon>Osteoglossomorpha</taxon>
        <taxon>Osteoglossiformes</taxon>
        <taxon>Mormyridae</taxon>
        <taxon>Paramormyrops</taxon>
    </lineage>
</organism>